<dbReference type="SMART" id="SM00355">
    <property type="entry name" value="ZnF_C2H2"/>
    <property type="match status" value="3"/>
</dbReference>
<feature type="region of interest" description="Disordered" evidence="1">
    <location>
        <begin position="168"/>
        <end position="206"/>
    </location>
</feature>
<dbReference type="AlphaFoldDB" id="A0A4Y9YNA7"/>
<proteinExistence type="predicted"/>
<dbReference type="PROSITE" id="PS00028">
    <property type="entry name" value="ZINC_FINGER_C2H2_1"/>
    <property type="match status" value="1"/>
</dbReference>
<reference evidence="3 4" key="1">
    <citation type="submission" date="2019-02" db="EMBL/GenBank/DDBJ databases">
        <title>Genome sequencing of the rare red list fungi Dentipellis fragilis.</title>
        <authorList>
            <person name="Buettner E."/>
            <person name="Kellner H."/>
        </authorList>
    </citation>
    <scope>NUCLEOTIDE SEQUENCE [LARGE SCALE GENOMIC DNA]</scope>
    <source>
        <strain evidence="3 4">DSM 105465</strain>
    </source>
</reference>
<dbReference type="InterPro" id="IPR013087">
    <property type="entry name" value="Znf_C2H2_type"/>
</dbReference>
<protein>
    <recommendedName>
        <fullName evidence="2">C2H2-type domain-containing protein</fullName>
    </recommendedName>
</protein>
<feature type="domain" description="C2H2-type" evidence="2">
    <location>
        <begin position="26"/>
        <end position="48"/>
    </location>
</feature>
<feature type="compositionally biased region" description="Acidic residues" evidence="1">
    <location>
        <begin position="194"/>
        <end position="203"/>
    </location>
</feature>
<name>A0A4Y9YNA7_9AGAM</name>
<accession>A0A4Y9YNA7</accession>
<dbReference type="Proteomes" id="UP000298327">
    <property type="component" value="Unassembled WGS sequence"/>
</dbReference>
<evidence type="ECO:0000313" key="4">
    <source>
        <dbReference type="Proteomes" id="UP000298327"/>
    </source>
</evidence>
<organism evidence="3 4">
    <name type="scientific">Dentipellis fragilis</name>
    <dbReference type="NCBI Taxonomy" id="205917"/>
    <lineage>
        <taxon>Eukaryota</taxon>
        <taxon>Fungi</taxon>
        <taxon>Dikarya</taxon>
        <taxon>Basidiomycota</taxon>
        <taxon>Agaricomycotina</taxon>
        <taxon>Agaricomycetes</taxon>
        <taxon>Russulales</taxon>
        <taxon>Hericiaceae</taxon>
        <taxon>Dentipellis</taxon>
    </lineage>
</organism>
<evidence type="ECO:0000313" key="3">
    <source>
        <dbReference type="EMBL" id="TFY63360.1"/>
    </source>
</evidence>
<evidence type="ECO:0000256" key="1">
    <source>
        <dbReference type="SAM" id="MobiDB-lite"/>
    </source>
</evidence>
<evidence type="ECO:0000259" key="2">
    <source>
        <dbReference type="PROSITE" id="PS00028"/>
    </source>
</evidence>
<dbReference type="STRING" id="205917.A0A4Y9YNA7"/>
<sequence length="308" mass="34909">MHPQSITLTKDKFIELSQHTLRPMKCDWEQCPITLNSWHTLKEHIYSHCTRKHKKSAYQCRLSRCSGRSHASRDALFSHIQLSHMTRIPLLCPIRGCPMYGEFARVASLVSHLYMFHAELVNKDIDPASKIFVPLSMLLHHPPQDIPPFTQTEYPLSFILMPPITQKKGAAPAMNGQSSQTSVRKWSQLKKEDAEEEKSEDESISLTFPDFQPSGFKHRKLIHPKDLLIFKHTSAGQEALDLSSPLPVVKKPTIAPNLPCSIGYNLFSLRVAELEHKGILARNGFWPEDQEVQTASPEPGPDRTHAPS</sequence>
<gene>
    <name evidence="3" type="ORF">EVG20_g6349</name>
</gene>
<feature type="region of interest" description="Disordered" evidence="1">
    <location>
        <begin position="288"/>
        <end position="308"/>
    </location>
</feature>
<feature type="compositionally biased region" description="Polar residues" evidence="1">
    <location>
        <begin position="175"/>
        <end position="185"/>
    </location>
</feature>
<comment type="caution">
    <text evidence="3">The sequence shown here is derived from an EMBL/GenBank/DDBJ whole genome shotgun (WGS) entry which is preliminary data.</text>
</comment>
<keyword evidence="4" id="KW-1185">Reference proteome</keyword>
<dbReference type="EMBL" id="SEOQ01000420">
    <property type="protein sequence ID" value="TFY63360.1"/>
    <property type="molecule type" value="Genomic_DNA"/>
</dbReference>
<dbReference type="OrthoDB" id="2576496at2759"/>